<feature type="domain" description="DSBA-like thioredoxin" evidence="1">
    <location>
        <begin position="69"/>
        <end position="167"/>
    </location>
</feature>
<dbReference type="InterPro" id="IPR001853">
    <property type="entry name" value="DSBA-like_thioredoxin_dom"/>
</dbReference>
<dbReference type="Proteomes" id="UP001149140">
    <property type="component" value="Unassembled WGS sequence"/>
</dbReference>
<dbReference type="Gene3D" id="3.40.30.10">
    <property type="entry name" value="Glutaredoxin"/>
    <property type="match status" value="1"/>
</dbReference>
<organism evidence="2 3">
    <name type="scientific">Solirubrobacter ginsenosidimutans</name>
    <dbReference type="NCBI Taxonomy" id="490573"/>
    <lineage>
        <taxon>Bacteria</taxon>
        <taxon>Bacillati</taxon>
        <taxon>Actinomycetota</taxon>
        <taxon>Thermoleophilia</taxon>
        <taxon>Solirubrobacterales</taxon>
        <taxon>Solirubrobacteraceae</taxon>
        <taxon>Solirubrobacter</taxon>
    </lineage>
</organism>
<dbReference type="GO" id="GO:0016491">
    <property type="term" value="F:oxidoreductase activity"/>
    <property type="evidence" value="ECO:0007669"/>
    <property type="project" value="InterPro"/>
</dbReference>
<sequence length="173" mass="18711">MERLTPPFVRSHDHALGSAGPVLVVFGDYEDPETAACDRAVMELRSRWDGFVYAWRHLPIGELHPAANGAALAAEGAAEQDAFWAYHHVLLARQDALSVPDLLNYAGQIGLEVAQLMDDMLEGRHTERVLDDVRSAVSSGVLATPGLFVEGVRWEGGWEPDALEGALRAALAG</sequence>
<accession>A0A9X3S6H1</accession>
<dbReference type="InterPro" id="IPR036249">
    <property type="entry name" value="Thioredoxin-like_sf"/>
</dbReference>
<dbReference type="SUPFAM" id="SSF52833">
    <property type="entry name" value="Thioredoxin-like"/>
    <property type="match status" value="1"/>
</dbReference>
<evidence type="ECO:0000313" key="3">
    <source>
        <dbReference type="Proteomes" id="UP001149140"/>
    </source>
</evidence>
<reference evidence="2" key="1">
    <citation type="submission" date="2022-10" db="EMBL/GenBank/DDBJ databases">
        <title>The WGS of Solirubrobacter ginsenosidimutans DSM 21036.</title>
        <authorList>
            <person name="Jiang Z."/>
        </authorList>
    </citation>
    <scope>NUCLEOTIDE SEQUENCE</scope>
    <source>
        <strain evidence="2">DSM 21036</strain>
    </source>
</reference>
<name>A0A9X3S6H1_9ACTN</name>
<gene>
    <name evidence="2" type="ORF">OM076_20620</name>
</gene>
<dbReference type="RefSeq" id="WP_270041925.1">
    <property type="nucleotide sequence ID" value="NZ_JAPDOD010000020.1"/>
</dbReference>
<dbReference type="AlphaFoldDB" id="A0A9X3S6H1"/>
<proteinExistence type="predicted"/>
<dbReference type="EMBL" id="JAPDOD010000020">
    <property type="protein sequence ID" value="MDA0162688.1"/>
    <property type="molecule type" value="Genomic_DNA"/>
</dbReference>
<keyword evidence="3" id="KW-1185">Reference proteome</keyword>
<protein>
    <submittedName>
        <fullName evidence="2">DsbA family protein</fullName>
    </submittedName>
</protein>
<evidence type="ECO:0000313" key="2">
    <source>
        <dbReference type="EMBL" id="MDA0162688.1"/>
    </source>
</evidence>
<comment type="caution">
    <text evidence="2">The sequence shown here is derived from an EMBL/GenBank/DDBJ whole genome shotgun (WGS) entry which is preliminary data.</text>
</comment>
<dbReference type="Pfam" id="PF01323">
    <property type="entry name" value="DSBA"/>
    <property type="match status" value="1"/>
</dbReference>
<evidence type="ECO:0000259" key="1">
    <source>
        <dbReference type="Pfam" id="PF01323"/>
    </source>
</evidence>